<evidence type="ECO:0000313" key="5">
    <source>
        <dbReference type="EMBL" id="KXZ42704.1"/>
    </source>
</evidence>
<keyword evidence="3" id="KW-0472">Membrane</keyword>
<gene>
    <name evidence="5" type="ORF">GPECTOR_123g476</name>
</gene>
<keyword evidence="3" id="KW-1133">Transmembrane helix</keyword>
<evidence type="ECO:0000259" key="4">
    <source>
        <dbReference type="Pfam" id="PF07714"/>
    </source>
</evidence>
<dbReference type="InterPro" id="IPR051681">
    <property type="entry name" value="Ser/Thr_Kinases-Pseudokinases"/>
</dbReference>
<proteinExistence type="predicted"/>
<feature type="compositionally biased region" description="Low complexity" evidence="2">
    <location>
        <begin position="634"/>
        <end position="645"/>
    </location>
</feature>
<name>A0A150FYM1_GONPE</name>
<comment type="caution">
    <text evidence="5">The sequence shown here is derived from an EMBL/GenBank/DDBJ whole genome shotgun (WGS) entry which is preliminary data.</text>
</comment>
<reference evidence="6" key="1">
    <citation type="journal article" date="2016" name="Nat. Commun.">
        <title>The Gonium pectorale genome demonstrates co-option of cell cycle regulation during the evolution of multicellularity.</title>
        <authorList>
            <person name="Hanschen E.R."/>
            <person name="Marriage T.N."/>
            <person name="Ferris P.J."/>
            <person name="Hamaji T."/>
            <person name="Toyoda A."/>
            <person name="Fujiyama A."/>
            <person name="Neme R."/>
            <person name="Noguchi H."/>
            <person name="Minakuchi Y."/>
            <person name="Suzuki M."/>
            <person name="Kawai-Toyooka H."/>
            <person name="Smith D.R."/>
            <person name="Sparks H."/>
            <person name="Anderson J."/>
            <person name="Bakaric R."/>
            <person name="Luria V."/>
            <person name="Karger A."/>
            <person name="Kirschner M.W."/>
            <person name="Durand P.M."/>
            <person name="Michod R.E."/>
            <person name="Nozaki H."/>
            <person name="Olson B.J."/>
        </authorList>
    </citation>
    <scope>NUCLEOTIDE SEQUENCE [LARGE SCALE GENOMIC DNA]</scope>
    <source>
        <strain evidence="6">NIES-2863</strain>
    </source>
</reference>
<evidence type="ECO:0000313" key="6">
    <source>
        <dbReference type="Proteomes" id="UP000075714"/>
    </source>
</evidence>
<dbReference type="PROSITE" id="PS00107">
    <property type="entry name" value="PROTEIN_KINASE_ATP"/>
    <property type="match status" value="1"/>
</dbReference>
<evidence type="ECO:0000256" key="2">
    <source>
        <dbReference type="SAM" id="MobiDB-lite"/>
    </source>
</evidence>
<keyword evidence="3" id="KW-0812">Transmembrane</keyword>
<feature type="region of interest" description="Disordered" evidence="2">
    <location>
        <begin position="615"/>
        <end position="656"/>
    </location>
</feature>
<protein>
    <recommendedName>
        <fullName evidence="4">Serine-threonine/tyrosine-protein kinase catalytic domain-containing protein</fullName>
    </recommendedName>
</protein>
<dbReference type="Pfam" id="PF07714">
    <property type="entry name" value="PK_Tyr_Ser-Thr"/>
    <property type="match status" value="1"/>
</dbReference>
<keyword evidence="1" id="KW-0067">ATP-binding</keyword>
<dbReference type="AlphaFoldDB" id="A0A150FYM1"/>
<evidence type="ECO:0000256" key="3">
    <source>
        <dbReference type="SAM" id="Phobius"/>
    </source>
</evidence>
<dbReference type="GO" id="GO:0004674">
    <property type="term" value="F:protein serine/threonine kinase activity"/>
    <property type="evidence" value="ECO:0007669"/>
    <property type="project" value="TreeGrafter"/>
</dbReference>
<feature type="region of interest" description="Disordered" evidence="2">
    <location>
        <begin position="684"/>
        <end position="703"/>
    </location>
</feature>
<dbReference type="GO" id="GO:0005524">
    <property type="term" value="F:ATP binding"/>
    <property type="evidence" value="ECO:0007669"/>
    <property type="project" value="UniProtKB-UniRule"/>
</dbReference>
<organism evidence="5 6">
    <name type="scientific">Gonium pectorale</name>
    <name type="common">Green alga</name>
    <dbReference type="NCBI Taxonomy" id="33097"/>
    <lineage>
        <taxon>Eukaryota</taxon>
        <taxon>Viridiplantae</taxon>
        <taxon>Chlorophyta</taxon>
        <taxon>core chlorophytes</taxon>
        <taxon>Chlorophyceae</taxon>
        <taxon>CS clade</taxon>
        <taxon>Chlamydomonadales</taxon>
        <taxon>Volvocaceae</taxon>
        <taxon>Gonium</taxon>
    </lineage>
</organism>
<keyword evidence="1" id="KW-0547">Nucleotide-binding</keyword>
<feature type="binding site" evidence="1">
    <location>
        <position position="542"/>
    </location>
    <ligand>
        <name>ATP</name>
        <dbReference type="ChEBI" id="CHEBI:30616"/>
    </ligand>
</feature>
<feature type="transmembrane region" description="Helical" evidence="3">
    <location>
        <begin position="340"/>
        <end position="358"/>
    </location>
</feature>
<keyword evidence="6" id="KW-1185">Reference proteome</keyword>
<accession>A0A150FYM1</accession>
<dbReference type="InterPro" id="IPR017441">
    <property type="entry name" value="Protein_kinase_ATP_BS"/>
</dbReference>
<dbReference type="Gene3D" id="3.30.200.20">
    <property type="entry name" value="Phosphorylase Kinase, domain 1"/>
    <property type="match status" value="1"/>
</dbReference>
<dbReference type="InterPro" id="IPR011009">
    <property type="entry name" value="Kinase-like_dom_sf"/>
</dbReference>
<dbReference type="Proteomes" id="UP000075714">
    <property type="component" value="Unassembled WGS sequence"/>
</dbReference>
<dbReference type="PANTHER" id="PTHR44329">
    <property type="entry name" value="SERINE/THREONINE-PROTEIN KINASE TNNI3K-RELATED"/>
    <property type="match status" value="1"/>
</dbReference>
<feature type="transmembrane region" description="Helical" evidence="3">
    <location>
        <begin position="282"/>
        <end position="302"/>
    </location>
</feature>
<dbReference type="OrthoDB" id="540525at2759"/>
<evidence type="ECO:0000256" key="1">
    <source>
        <dbReference type="PROSITE-ProRule" id="PRU10141"/>
    </source>
</evidence>
<dbReference type="PANTHER" id="PTHR44329:SF214">
    <property type="entry name" value="PROTEIN KINASE DOMAIN-CONTAINING PROTEIN"/>
    <property type="match status" value="1"/>
</dbReference>
<feature type="region of interest" description="Disordered" evidence="2">
    <location>
        <begin position="427"/>
        <end position="448"/>
    </location>
</feature>
<dbReference type="SUPFAM" id="SSF56112">
    <property type="entry name" value="Protein kinase-like (PK-like)"/>
    <property type="match status" value="1"/>
</dbReference>
<dbReference type="InterPro" id="IPR001245">
    <property type="entry name" value="Ser-Thr/Tyr_kinase_cat_dom"/>
</dbReference>
<feature type="domain" description="Serine-threonine/tyrosine-protein kinase catalytic" evidence="4">
    <location>
        <begin position="516"/>
        <end position="589"/>
    </location>
</feature>
<sequence>MVASGAKLRLRCLELSNLATDTGNAANLPRGLLSAGAWAVDVDTESRGSIAASRSMLILDNCRLVLTKSELQWTSYYVAQSLASSVSSSIISAFLPNFRVSLTASVLRWDYVSSPHTLWIDCLLTQTPLVFPTRVPDSLVMAYLGQSTYLTDLLVVHSCPQLLAAVSNASATAPAIPLRPPRAVVLSTNISIADCWPKPDPAAPSVAGRAGAVAVAAPTLRLMGLPDRTTVLDLGGREDAFVLGPSTLLTLRYLTLTGLAVHSKDHTDHDGTDDGAAQSISAWGSVAAPSGLALVTGLLWAFQYQRRFPQLTLEAVTVVMPPVELQQYNMIMNGSETMPYFGTLSAYMLGGNVTFAAWPGSYRNWSVDLYDTELHHHQQQHVHGSGWSRWQIAVLAVLPAAALLAILSATVLMGVRHHRRKMVTGAADGGRVGRKRASQDIEAGGGGGCADEDRMDGFVDPVAPAATAALDRRPLYDSFDDPAFELDFFKGGKPTAADVAEILERANQNAAEFNMRMTEILGSGSFGVVYGGSWHGHKVAIKTMVFTESPSPHADFERARQQCIRECAFCCTMHHPNVVATHHFYLKSTKRKTMLDDLIQAQLAAEKEQWGEARLSGSGNSRCARGGGGGGIKGYPSTNKAAAGGADRKDAEPPAEAVVGAPAAETPAEAAMDAAAVPVRAAARKVEGKRRGDGSGRGMKGEDRSALWLQQRPAVISDWRLYLIQEYCDGGTLRAAIDAGKLFRHSGTARGTAADAHSAALHRLPTGVSDATPTMVQGLVAAARKGTPGASKELGAAAAGEAAAGAVAASPTAETTAAAAALDTATDSLVAVTAAGMAGLAEQAMNMIVYGTNDTLQRHRTDPAMADSAVFTADSNPP</sequence>
<dbReference type="EMBL" id="LSYV01000123">
    <property type="protein sequence ID" value="KXZ42704.1"/>
    <property type="molecule type" value="Genomic_DNA"/>
</dbReference>
<feature type="transmembrane region" description="Helical" evidence="3">
    <location>
        <begin position="392"/>
        <end position="415"/>
    </location>
</feature>